<name>A0A1B8HP61_9GAMM</name>
<dbReference type="EMBL" id="LZEX01000001">
    <property type="protein sequence ID" value="OBU11269.1"/>
    <property type="molecule type" value="Genomic_DNA"/>
</dbReference>
<dbReference type="NCBIfam" id="TIGR03652">
    <property type="entry name" value="FeS_repair_RIC"/>
    <property type="match status" value="1"/>
</dbReference>
<evidence type="ECO:0000259" key="6">
    <source>
        <dbReference type="Pfam" id="PF01814"/>
    </source>
</evidence>
<evidence type="ECO:0000256" key="2">
    <source>
        <dbReference type="ARBA" id="ARBA00022490"/>
    </source>
</evidence>
<evidence type="ECO:0000256" key="4">
    <source>
        <dbReference type="ARBA" id="ARBA00023004"/>
    </source>
</evidence>
<dbReference type="GO" id="GO:0046872">
    <property type="term" value="F:metal ion binding"/>
    <property type="evidence" value="ECO:0007669"/>
    <property type="project" value="UniProtKB-KW"/>
</dbReference>
<evidence type="ECO:0000313" key="8">
    <source>
        <dbReference type="Proteomes" id="UP000092247"/>
    </source>
</evidence>
<dbReference type="InterPro" id="IPR019903">
    <property type="entry name" value="RIC_family"/>
</dbReference>
<comment type="caution">
    <text evidence="7">The sequence shown here is derived from an EMBL/GenBank/DDBJ whole genome shotgun (WGS) entry which is preliminary data.</text>
</comment>
<dbReference type="STRING" id="368603.AYY16_04330"/>
<keyword evidence="5" id="KW-0175">Coiled coil</keyword>
<comment type="subcellular location">
    <subcellularLocation>
        <location evidence="1">Cytoplasm</location>
    </subcellularLocation>
</comment>
<dbReference type="GO" id="GO:0005737">
    <property type="term" value="C:cytoplasm"/>
    <property type="evidence" value="ECO:0007669"/>
    <property type="project" value="UniProtKB-SubCell"/>
</dbReference>
<dbReference type="InterPro" id="IPR012312">
    <property type="entry name" value="Hemerythrin-like"/>
</dbReference>
<dbReference type="Pfam" id="PF04405">
    <property type="entry name" value="ScdA_N"/>
    <property type="match status" value="1"/>
</dbReference>
<evidence type="ECO:0000313" key="7">
    <source>
        <dbReference type="EMBL" id="OBU11269.1"/>
    </source>
</evidence>
<evidence type="ECO:0000256" key="5">
    <source>
        <dbReference type="SAM" id="Coils"/>
    </source>
</evidence>
<accession>A0A1B8HP61</accession>
<evidence type="ECO:0000256" key="3">
    <source>
        <dbReference type="ARBA" id="ARBA00022723"/>
    </source>
</evidence>
<evidence type="ECO:0000256" key="1">
    <source>
        <dbReference type="ARBA" id="ARBA00004496"/>
    </source>
</evidence>
<keyword evidence="4" id="KW-0408">Iron</keyword>
<dbReference type="Proteomes" id="UP000092247">
    <property type="component" value="Unassembled WGS sequence"/>
</dbReference>
<keyword evidence="3" id="KW-0479">Metal-binding</keyword>
<dbReference type="NCBIfam" id="NF008221">
    <property type="entry name" value="PRK10992.1"/>
    <property type="match status" value="1"/>
</dbReference>
<dbReference type="PANTHER" id="PTHR36438">
    <property type="entry name" value="IRON-SULFUR CLUSTER REPAIR PROTEIN YTFE"/>
    <property type="match status" value="1"/>
</dbReference>
<sequence>MTLREKTLGELALSINGASAVFRRYDLDFCCGGKRTLEKSAEKKALNIDEIEQALLALKDDALVQDWRAAPLSDIIAFIVSRYHDRHRAQLPELILQAEKVERVHAAKASVPKGLTRQLTALHEELTSHMMKEEQILFPLICNGMGQQAGGPIQVMEAEHDDAGDIVEVIKFITKNVTPPEDACTTWRVLYNGINTFIDDLMEHLSLENNLLFPRALAGE</sequence>
<feature type="coiled-coil region" evidence="5">
    <location>
        <begin position="34"/>
        <end position="61"/>
    </location>
</feature>
<organism evidence="7 8">
    <name type="scientific">Morganella psychrotolerans</name>
    <dbReference type="NCBI Taxonomy" id="368603"/>
    <lineage>
        <taxon>Bacteria</taxon>
        <taxon>Pseudomonadati</taxon>
        <taxon>Pseudomonadota</taxon>
        <taxon>Gammaproteobacteria</taxon>
        <taxon>Enterobacterales</taxon>
        <taxon>Morganellaceae</taxon>
        <taxon>Morganella</taxon>
    </lineage>
</organism>
<dbReference type="Gene3D" id="1.20.120.520">
    <property type="entry name" value="nmb1532 protein domain like"/>
    <property type="match status" value="1"/>
</dbReference>
<dbReference type="Pfam" id="PF01814">
    <property type="entry name" value="Hemerythrin"/>
    <property type="match status" value="1"/>
</dbReference>
<reference evidence="7 8" key="1">
    <citation type="submission" date="2016-06" db="EMBL/GenBank/DDBJ databases">
        <authorList>
            <person name="Kjaerup R.B."/>
            <person name="Dalgaard T.S."/>
            <person name="Juul-Madsen H.R."/>
        </authorList>
    </citation>
    <scope>NUCLEOTIDE SEQUENCE [LARGE SCALE GENOMIC DNA]</scope>
    <source>
        <strain evidence="7 8">GCSL-Mp3</strain>
    </source>
</reference>
<proteinExistence type="predicted"/>
<protein>
    <submittedName>
        <fullName evidence="7">Iron-sulfur cluster repair di-iron protein</fullName>
    </submittedName>
</protein>
<dbReference type="PANTHER" id="PTHR36438:SF1">
    <property type="entry name" value="IRON-SULFUR CLUSTER REPAIR PROTEIN YTFE"/>
    <property type="match status" value="1"/>
</dbReference>
<gene>
    <name evidence="7" type="ORF">AYY17_00485</name>
</gene>
<feature type="domain" description="Hemerythrin-like" evidence="6">
    <location>
        <begin position="80"/>
        <end position="216"/>
    </location>
</feature>
<dbReference type="AlphaFoldDB" id="A0A1B8HP61"/>
<keyword evidence="2" id="KW-0963">Cytoplasm</keyword>
<dbReference type="RefSeq" id="WP_067420428.1">
    <property type="nucleotide sequence ID" value="NZ_LZEX01000001.1"/>
</dbReference>